<dbReference type="KEGG" id="bdw:94337325"/>
<evidence type="ECO:0000313" key="2">
    <source>
        <dbReference type="Proteomes" id="UP001214638"/>
    </source>
</evidence>
<dbReference type="RefSeq" id="XP_067802195.1">
    <property type="nucleotide sequence ID" value="XM_067948044.1"/>
</dbReference>
<dbReference type="EMBL" id="JALLKP010000004">
    <property type="protein sequence ID" value="KAK2195352.1"/>
    <property type="molecule type" value="Genomic_DNA"/>
</dbReference>
<comment type="caution">
    <text evidence="1">The sequence shown here is derived from an EMBL/GenBank/DDBJ whole genome shotgun (WGS) entry which is preliminary data.</text>
</comment>
<reference evidence="1" key="1">
    <citation type="journal article" date="2023" name="Nat. Microbiol.">
        <title>Babesia duncani multi-omics identifies virulence factors and drug targets.</title>
        <authorList>
            <person name="Singh P."/>
            <person name="Lonardi S."/>
            <person name="Liang Q."/>
            <person name="Vydyam P."/>
            <person name="Khabirova E."/>
            <person name="Fang T."/>
            <person name="Gihaz S."/>
            <person name="Thekkiniath J."/>
            <person name="Munshi M."/>
            <person name="Abel S."/>
            <person name="Ciampossin L."/>
            <person name="Batugedara G."/>
            <person name="Gupta M."/>
            <person name="Lu X.M."/>
            <person name="Lenz T."/>
            <person name="Chakravarty S."/>
            <person name="Cornillot E."/>
            <person name="Hu Y."/>
            <person name="Ma W."/>
            <person name="Gonzalez L.M."/>
            <person name="Sanchez S."/>
            <person name="Estrada K."/>
            <person name="Sanchez-Flores A."/>
            <person name="Montero E."/>
            <person name="Harb O.S."/>
            <person name="Le Roch K.G."/>
            <person name="Mamoun C.B."/>
        </authorList>
    </citation>
    <scope>NUCLEOTIDE SEQUENCE</scope>
    <source>
        <strain evidence="1">WA1</strain>
    </source>
</reference>
<dbReference type="GeneID" id="94337325"/>
<keyword evidence="2" id="KW-1185">Reference proteome</keyword>
<evidence type="ECO:0008006" key="3">
    <source>
        <dbReference type="Google" id="ProtNLM"/>
    </source>
</evidence>
<proteinExistence type="predicted"/>
<protein>
    <recommendedName>
        <fullName evidence="3">RAP domain-containing protein</fullName>
    </recommendedName>
</protein>
<gene>
    <name evidence="1" type="ORF">BdWA1_003028</name>
</gene>
<organism evidence="1 2">
    <name type="scientific">Babesia duncani</name>
    <dbReference type="NCBI Taxonomy" id="323732"/>
    <lineage>
        <taxon>Eukaryota</taxon>
        <taxon>Sar</taxon>
        <taxon>Alveolata</taxon>
        <taxon>Apicomplexa</taxon>
        <taxon>Aconoidasida</taxon>
        <taxon>Piroplasmida</taxon>
        <taxon>Babesiidae</taxon>
        <taxon>Babesia</taxon>
    </lineage>
</organism>
<dbReference type="AlphaFoldDB" id="A0AAD9PI96"/>
<evidence type="ECO:0000313" key="1">
    <source>
        <dbReference type="EMBL" id="KAK2195352.1"/>
    </source>
</evidence>
<accession>A0AAD9PI96</accession>
<dbReference type="Proteomes" id="UP001214638">
    <property type="component" value="Unassembled WGS sequence"/>
</dbReference>
<name>A0AAD9PI96_9APIC</name>
<sequence length="917" mass="105301">MYALKGTLQDAIYFYKVLTRNAHTFEIIRIPLPDKSKNSITNIHKGLIEAEELQNIHREGLMTVYRIISDSDIRNKLNSSYFDALQKRTCSISLSLIPRDYAKIFLALREFPNISFDCVRCLNDNVQNINSNFNAREIALILKAYASIGSRSLKTITGLIGTFIKKFDDADLWNIREIACALAKLNVAPKTNDVIANFYKKSVSILPKHMKTLDINEIGVFVNSFAKHGVPQDEVLHFVDMHTKKITDATPKTLALLSNAFAKNNKSSKRFLNSVSDMLNQILEDIYNGKDNCLNVVDLAITFNAFTKLDHFDNKLYDKAIPFLLTKIGSDTSILSLVLLAHAYSHANIKGHDLYSKIAYVCIQRLDKFNYKQLGIIALAFAKVKYNPEVFFLRLADEIIYRGTVGLKQSRYEFDLQSLEQLMQAFGRINFKDDRLYCVFTTLLRERLKKNRDDSITGDMIASLMTSMCHKHGENFVPFITHLLISNQDATVYSTIAISRVVKAMNELQVKHPEILGYFVQETRKRINQFPPNVLITTFKALAKMKGFDSVMVKETLKRLSLYLAQFSTFDISNVLTGLCDFGYRSVSFIKKLSIIINHQMNNFSKQQLHIIFTRLAMLRASDADLYNKLIQKIMSKQREFNEVELAEICISYIYILMHFDYLKRDFEMQMTGTVFENKLLSVNSILINSTLIHLKKNLDVATIFKLQGVYLYLKLICPEMLSGLSAASIQLLEKCSKIKFNLAEYFLTSSSSHREVSHYLNLLGIIHKNEVPCPPYIIDIVPLLKSGTKYAIEYDGPSHFYMETTMRTAKSILKHEEWAQLGNNDNYHSLFYRVQLLSGNMSNFTESWKSQIRAFSTVRKLKRLHRMNEDILQEQLKATQDEFQKVTTSSVRKSEEDKLLKNIYNSELEGSTKVLL</sequence>